<protein>
    <recommendedName>
        <fullName evidence="2">adenosylhomocysteine nucleosidase</fullName>
        <ecNumber evidence="2">3.2.2.9</ecNumber>
    </recommendedName>
</protein>
<organism evidence="7 8">
    <name type="scientific">Helicobacter equorum</name>
    <dbReference type="NCBI Taxonomy" id="361872"/>
    <lineage>
        <taxon>Bacteria</taxon>
        <taxon>Pseudomonadati</taxon>
        <taxon>Campylobacterota</taxon>
        <taxon>Epsilonproteobacteria</taxon>
        <taxon>Campylobacterales</taxon>
        <taxon>Helicobacteraceae</taxon>
        <taxon>Helicobacter</taxon>
    </lineage>
</organism>
<evidence type="ECO:0000256" key="2">
    <source>
        <dbReference type="ARBA" id="ARBA00011974"/>
    </source>
</evidence>
<dbReference type="Gene3D" id="3.40.50.1580">
    <property type="entry name" value="Nucleoside phosphorylase domain"/>
    <property type="match status" value="1"/>
</dbReference>
<dbReference type="InterPro" id="IPR010049">
    <property type="entry name" value="MTA_SAH_Nsdase"/>
</dbReference>
<comment type="caution">
    <text evidence="7">The sequence shown here is derived from an EMBL/GenBank/DDBJ whole genome shotgun (WGS) entry which is preliminary data.</text>
</comment>
<dbReference type="NCBIfam" id="TIGR01704">
    <property type="entry name" value="MTA_SAH-Nsdase"/>
    <property type="match status" value="1"/>
</dbReference>
<dbReference type="Pfam" id="PF01048">
    <property type="entry name" value="PNP_UDP_1"/>
    <property type="match status" value="1"/>
</dbReference>
<comment type="pathway">
    <text evidence="1">Amino-acid biosynthesis; L-methionine biosynthesis via salvage pathway; S-methyl-5-thio-alpha-D-ribose 1-phosphate from S-methyl-5'-thioadenosine (hydrolase route): step 1/2.</text>
</comment>
<dbReference type="NCBIfam" id="NF004079">
    <property type="entry name" value="PRK05584.1"/>
    <property type="match status" value="1"/>
</dbReference>
<dbReference type="GO" id="GO:0008782">
    <property type="term" value="F:adenosylhomocysteine nucleosidase activity"/>
    <property type="evidence" value="ECO:0007669"/>
    <property type="project" value="UniProtKB-EC"/>
</dbReference>
<dbReference type="GO" id="GO:0019284">
    <property type="term" value="P:L-methionine salvage from S-adenosylmethionine"/>
    <property type="evidence" value="ECO:0007669"/>
    <property type="project" value="TreeGrafter"/>
</dbReference>
<dbReference type="InterPro" id="IPR035994">
    <property type="entry name" value="Nucleoside_phosphorylase_sf"/>
</dbReference>
<evidence type="ECO:0000313" key="8">
    <source>
        <dbReference type="Proteomes" id="UP000256514"/>
    </source>
</evidence>
<evidence type="ECO:0000313" key="7">
    <source>
        <dbReference type="EMBL" id="RDU66149.1"/>
    </source>
</evidence>
<dbReference type="RefSeq" id="WP_115571520.1">
    <property type="nucleotide sequence ID" value="NZ_NXLT01000008.1"/>
</dbReference>
<sequence>MKVAIIGAMLEEITPLIQSLEALQYPITKQQLGGNTYYKVCVATDEIYIAYSKIGKVHATITATTMITHFGCEKIIFSGVAGGLAKDLKVGDLLIASKLCQHDVDISAFGHPLGFIPESKTFIEADSTLNDLAHKVAKLIGKELKVGVIASGDQFIASESKKQWIIDTFSADCVEMEGASVAVVCDAFGVPFCIFRSISDSADGNADVSFDEFLESAAKTSAQFTLQMLKGLGYKLAL</sequence>
<dbReference type="SUPFAM" id="SSF53167">
    <property type="entry name" value="Purine and uridine phosphorylases"/>
    <property type="match status" value="1"/>
</dbReference>
<gene>
    <name evidence="7" type="ORF">CQA54_07720</name>
</gene>
<dbReference type="CDD" id="cd09008">
    <property type="entry name" value="MTAN"/>
    <property type="match status" value="1"/>
</dbReference>
<reference evidence="7 8" key="1">
    <citation type="submission" date="2018-04" db="EMBL/GenBank/DDBJ databases">
        <title>Novel Campyloabacter and Helicobacter Species and Strains.</title>
        <authorList>
            <person name="Mannion A.J."/>
            <person name="Shen Z."/>
            <person name="Fox J.G."/>
        </authorList>
    </citation>
    <scope>NUCLEOTIDE SEQUENCE [LARGE SCALE GENOMIC DNA]</scope>
    <source>
        <strain evidence="7 8">MIT 12-6600</strain>
    </source>
</reference>
<accession>A0A3D8ILQ1</accession>
<keyword evidence="5" id="KW-0486">Methionine biosynthesis</keyword>
<evidence type="ECO:0000256" key="4">
    <source>
        <dbReference type="ARBA" id="ARBA00022801"/>
    </source>
</evidence>
<dbReference type="GO" id="GO:0008930">
    <property type="term" value="F:methylthioadenosine nucleosidase activity"/>
    <property type="evidence" value="ECO:0007669"/>
    <property type="project" value="InterPro"/>
</dbReference>
<dbReference type="GO" id="GO:0009164">
    <property type="term" value="P:nucleoside catabolic process"/>
    <property type="evidence" value="ECO:0007669"/>
    <property type="project" value="InterPro"/>
</dbReference>
<keyword evidence="4" id="KW-0378">Hydrolase</keyword>
<keyword evidence="8" id="KW-1185">Reference proteome</keyword>
<dbReference type="AlphaFoldDB" id="A0A3D8ILQ1"/>
<dbReference type="EC" id="3.2.2.9" evidence="2"/>
<evidence type="ECO:0000256" key="3">
    <source>
        <dbReference type="ARBA" id="ARBA00022605"/>
    </source>
</evidence>
<dbReference type="GO" id="GO:0005829">
    <property type="term" value="C:cytosol"/>
    <property type="evidence" value="ECO:0007669"/>
    <property type="project" value="TreeGrafter"/>
</dbReference>
<proteinExistence type="predicted"/>
<dbReference type="PANTHER" id="PTHR46832:SF1">
    <property type="entry name" value="5'-METHYLTHIOADENOSINE_S-ADENOSYLHOMOCYSTEINE NUCLEOSIDASE"/>
    <property type="match status" value="1"/>
</dbReference>
<feature type="domain" description="Nucleoside phosphorylase" evidence="6">
    <location>
        <begin position="2"/>
        <end position="229"/>
    </location>
</feature>
<name>A0A3D8ILQ1_9HELI</name>
<dbReference type="UniPathway" id="UPA00904">
    <property type="reaction ID" value="UER00871"/>
</dbReference>
<evidence type="ECO:0000256" key="1">
    <source>
        <dbReference type="ARBA" id="ARBA00004945"/>
    </source>
</evidence>
<dbReference type="EMBL" id="NXLT01000008">
    <property type="protein sequence ID" value="RDU66149.1"/>
    <property type="molecule type" value="Genomic_DNA"/>
</dbReference>
<dbReference type="InterPro" id="IPR000845">
    <property type="entry name" value="Nucleoside_phosphorylase_d"/>
</dbReference>
<dbReference type="Proteomes" id="UP000256514">
    <property type="component" value="Unassembled WGS sequence"/>
</dbReference>
<evidence type="ECO:0000259" key="6">
    <source>
        <dbReference type="Pfam" id="PF01048"/>
    </source>
</evidence>
<dbReference type="PANTHER" id="PTHR46832">
    <property type="entry name" value="5'-METHYLTHIOADENOSINE/S-ADENOSYLHOMOCYSTEINE NUCLEOSIDASE"/>
    <property type="match status" value="1"/>
</dbReference>
<evidence type="ECO:0000256" key="5">
    <source>
        <dbReference type="ARBA" id="ARBA00023167"/>
    </source>
</evidence>
<dbReference type="GO" id="GO:0019509">
    <property type="term" value="P:L-methionine salvage from methylthioadenosine"/>
    <property type="evidence" value="ECO:0007669"/>
    <property type="project" value="UniProtKB-UniPathway"/>
</dbReference>
<dbReference type="OrthoDB" id="9792278at2"/>
<keyword evidence="3" id="KW-0028">Amino-acid biosynthesis</keyword>